<evidence type="ECO:0000313" key="2">
    <source>
        <dbReference type="Proteomes" id="UP000653305"/>
    </source>
</evidence>
<organism evidence="1 2">
    <name type="scientific">Phtheirospermum japonicum</name>
    <dbReference type="NCBI Taxonomy" id="374723"/>
    <lineage>
        <taxon>Eukaryota</taxon>
        <taxon>Viridiplantae</taxon>
        <taxon>Streptophyta</taxon>
        <taxon>Embryophyta</taxon>
        <taxon>Tracheophyta</taxon>
        <taxon>Spermatophyta</taxon>
        <taxon>Magnoliopsida</taxon>
        <taxon>eudicotyledons</taxon>
        <taxon>Gunneridae</taxon>
        <taxon>Pentapetalae</taxon>
        <taxon>asterids</taxon>
        <taxon>lamiids</taxon>
        <taxon>Lamiales</taxon>
        <taxon>Orobanchaceae</taxon>
        <taxon>Orobanchaceae incertae sedis</taxon>
        <taxon>Phtheirospermum</taxon>
    </lineage>
</organism>
<dbReference type="AlphaFoldDB" id="A0A830BLC0"/>
<sequence length="308" mass="34430">MVACDELRQLQFSVMATCLGCAGDSGPWPVDLGHGVKQATAASSSRYYGFELVKISRSRYNSTRVVGAPCEGQQVFDKVTSEIVDDTSLCTSDSIDTSQLYGGSIKFNGCSSELHVLTRRISKRCAPNSCLVSQGEFRPVQNSGLELRDERLKEPVECLSCLLNLSVLCVHVFDTYDIPNFPDVPDVFVPCDYVVSMCMLNFLIYLHEYDLDDLCDCSMARDISGTGKWDSDDKFFVMLRVLGKRIVCFFTDLFVEHRYYKAMEQTEAANCWFWAKVENVGVWPNMTRRIGPPHSLPAHSNALPIGSS</sequence>
<proteinExistence type="predicted"/>
<protein>
    <submittedName>
        <fullName evidence="1">Uncharacterized protein</fullName>
    </submittedName>
</protein>
<comment type="caution">
    <text evidence="1">The sequence shown here is derived from an EMBL/GenBank/DDBJ whole genome shotgun (WGS) entry which is preliminary data.</text>
</comment>
<dbReference type="EMBL" id="BMAC01000097">
    <property type="protein sequence ID" value="GFP85013.1"/>
    <property type="molecule type" value="Genomic_DNA"/>
</dbReference>
<dbReference type="Proteomes" id="UP000653305">
    <property type="component" value="Unassembled WGS sequence"/>
</dbReference>
<name>A0A830BLC0_9LAMI</name>
<gene>
    <name evidence="1" type="ORF">PHJA_000645100</name>
</gene>
<evidence type="ECO:0000313" key="1">
    <source>
        <dbReference type="EMBL" id="GFP85013.1"/>
    </source>
</evidence>
<keyword evidence="2" id="KW-1185">Reference proteome</keyword>
<accession>A0A830BLC0</accession>
<reference evidence="1" key="1">
    <citation type="submission" date="2020-07" db="EMBL/GenBank/DDBJ databases">
        <title>Ethylene signaling mediates host invasion by parasitic plants.</title>
        <authorList>
            <person name="Yoshida S."/>
        </authorList>
    </citation>
    <scope>NUCLEOTIDE SEQUENCE</scope>
    <source>
        <strain evidence="1">Okayama</strain>
    </source>
</reference>